<evidence type="ECO:0000313" key="2">
    <source>
        <dbReference type="Proteomes" id="UP001384579"/>
    </source>
</evidence>
<gene>
    <name evidence="1" type="ORF">WMG39_03095</name>
</gene>
<accession>A0ABU8YHK9</accession>
<reference evidence="1 2" key="1">
    <citation type="journal article" date="2020" name="Harmful Algae">
        <title>Molecular and morphological characterization of a novel dihydroanatoxin-a producing Microcoleus species (cyanobacteria) from the Russian River, California, USA.</title>
        <authorList>
            <person name="Conklin K.Y."/>
            <person name="Stancheva R."/>
            <person name="Otten T.G."/>
            <person name="Fadness R."/>
            <person name="Boyer G.L."/>
            <person name="Read B."/>
            <person name="Zhang X."/>
            <person name="Sheath R.G."/>
        </authorList>
    </citation>
    <scope>NUCLEOTIDE SEQUENCE [LARGE SCALE GENOMIC DNA]</scope>
    <source>
        <strain evidence="1 2">PTRS2</strain>
    </source>
</reference>
<sequence length="169" mass="18953">MADAMDMKGRLIIQQFNPAGELVDEVKANNFIVYSGRDLVAKMFLNQKIEPIRYLAIGTGSNPVNPVEDTALQKEVFRKEVKPLDLARDLSDADEIPIKVESGTVRQKNRKVRLCVDLDFAEPPNQPLALTEAGLFNSAQGGIMYNRVVFPNITKTADFKLTLVWEIIF</sequence>
<dbReference type="EMBL" id="JBBLXS010000022">
    <property type="protein sequence ID" value="MEK0183830.1"/>
    <property type="molecule type" value="Genomic_DNA"/>
</dbReference>
<dbReference type="Proteomes" id="UP001384579">
    <property type="component" value="Unassembled WGS sequence"/>
</dbReference>
<name>A0ABU8YHK9_9CYAN</name>
<evidence type="ECO:0000313" key="1">
    <source>
        <dbReference type="EMBL" id="MEK0183830.1"/>
    </source>
</evidence>
<keyword evidence="2" id="KW-1185">Reference proteome</keyword>
<dbReference type="RefSeq" id="WP_340541226.1">
    <property type="nucleotide sequence ID" value="NZ_JBBLXS010000022.1"/>
</dbReference>
<proteinExistence type="predicted"/>
<organism evidence="1 2">
    <name type="scientific">Microcoleus anatoxicus PTRS2</name>
    <dbReference type="NCBI Taxonomy" id="2705321"/>
    <lineage>
        <taxon>Bacteria</taxon>
        <taxon>Bacillati</taxon>
        <taxon>Cyanobacteriota</taxon>
        <taxon>Cyanophyceae</taxon>
        <taxon>Oscillatoriophycideae</taxon>
        <taxon>Oscillatoriales</taxon>
        <taxon>Microcoleaceae</taxon>
        <taxon>Microcoleus</taxon>
        <taxon>Microcoleus anatoxicus</taxon>
    </lineage>
</organism>
<comment type="caution">
    <text evidence="1">The sequence shown here is derived from an EMBL/GenBank/DDBJ whole genome shotgun (WGS) entry which is preliminary data.</text>
</comment>
<protein>
    <submittedName>
        <fullName evidence="1">Uncharacterized protein</fullName>
    </submittedName>
</protein>